<dbReference type="InterPro" id="IPR007569">
    <property type="entry name" value="DUF559"/>
</dbReference>
<dbReference type="Gene3D" id="3.40.960.10">
    <property type="entry name" value="VSR Endonuclease"/>
    <property type="match status" value="1"/>
</dbReference>
<name>A0A0U1B3A6_9MYCO</name>
<protein>
    <submittedName>
        <fullName evidence="1">Cullin, a subunit of E3 ubiquitin ligase</fullName>
    </submittedName>
</protein>
<dbReference type="Proteomes" id="UP000045782">
    <property type="component" value="Unassembled WGS sequence"/>
</dbReference>
<dbReference type="InterPro" id="IPR011335">
    <property type="entry name" value="Restrct_endonuc-II-like"/>
</dbReference>
<proteinExistence type="predicted"/>
<dbReference type="AlphaFoldDB" id="A0A0U1B3A6"/>
<dbReference type="RefSeq" id="WP_016891957.1">
    <property type="nucleotide sequence ID" value="NZ_CSVC01000005.1"/>
</dbReference>
<keyword evidence="1" id="KW-0436">Ligase</keyword>
<dbReference type="SUPFAM" id="SSF52980">
    <property type="entry name" value="Restriction endonuclease-like"/>
    <property type="match status" value="1"/>
</dbReference>
<gene>
    <name evidence="1" type="ORF">ERS075579_02640</name>
</gene>
<reference evidence="1 2" key="1">
    <citation type="submission" date="2015-03" db="EMBL/GenBank/DDBJ databases">
        <authorList>
            <person name="Murphy D."/>
        </authorList>
    </citation>
    <scope>NUCLEOTIDE SEQUENCE [LARGE SCALE GENOMIC DNA]</scope>
    <source>
        <strain evidence="1 2">PAP088</strain>
    </source>
</reference>
<dbReference type="EMBL" id="CSWP01000005">
    <property type="protein sequence ID" value="CPV55081.1"/>
    <property type="molecule type" value="Genomic_DNA"/>
</dbReference>
<sequence>MHPSIRALFHGRGAIRAGELQEILSAKRISSLIRDGHLHRPWHGVYTLPNPTVEIQLRALDLVADAHVPVCMGTAAASYGFDTERDGVLHVINPVPGQLRPRPNLVVHQRLGAPLRYVDGRLTTAPDWTAIEIARTLRPSRAIGTLDAALRSGHCSPGGLRHATRMQAGRRGIVHVRDLLTHADGRSESPMESETRLLFIDSGVPAPELQATICDRYGTAWRVDFLWRSARLVGEYDSDEWHSGPAAMRKDKLKTARLQECGWTVIPITVDDIRRHRDELVARINTHLRHHAA</sequence>
<evidence type="ECO:0000313" key="2">
    <source>
        <dbReference type="Proteomes" id="UP000045782"/>
    </source>
</evidence>
<accession>A0A0U1B3A6</accession>
<dbReference type="Pfam" id="PF04480">
    <property type="entry name" value="DUF559"/>
    <property type="match status" value="1"/>
</dbReference>
<evidence type="ECO:0000313" key="1">
    <source>
        <dbReference type="EMBL" id="CPV55081.1"/>
    </source>
</evidence>
<organism evidence="1 2">
    <name type="scientific">Mycobacteroides abscessus</name>
    <dbReference type="NCBI Taxonomy" id="36809"/>
    <lineage>
        <taxon>Bacteria</taxon>
        <taxon>Bacillati</taxon>
        <taxon>Actinomycetota</taxon>
        <taxon>Actinomycetes</taxon>
        <taxon>Mycobacteriales</taxon>
        <taxon>Mycobacteriaceae</taxon>
        <taxon>Mycobacteroides</taxon>
    </lineage>
</organism>
<dbReference type="GO" id="GO:0016874">
    <property type="term" value="F:ligase activity"/>
    <property type="evidence" value="ECO:0007669"/>
    <property type="project" value="UniProtKB-KW"/>
</dbReference>